<dbReference type="PANTHER" id="PTHR33678:SF2">
    <property type="match status" value="1"/>
</dbReference>
<proteinExistence type="predicted"/>
<evidence type="ECO:0000313" key="3">
    <source>
        <dbReference type="Proteomes" id="UP001246244"/>
    </source>
</evidence>
<accession>A0ABU2D5R2</accession>
<sequence>MNTNFRIEIFYSPSSHKTYSGELPGSIKGEFGPGIRSLIITLNHVANVSEPKIHEFLKNIGVHISKATISRILTKNADVFHQEKAEIFLEGLKATPYQQIDDTGTRVNGDNHYTQILCNPYYAAYFTVPNKSRENILDVLLCGKEKTYRFNDEAFDLMETFNVSQIWTEKLSSVKNKIFSDEEIRRKLDYLFSVNGYKTTKKKVLEACAIAAYHQSTDIPVVTTLLSDDARQFKQIAYHHALCWIHDGRNYKKLRPIVPYHKEKLEAFLDRYWDFYGELCEFRENPDSEIAKQLSTKFDQLFSTITGYEKLDERICKTKENKEHLLKTLILPEVPLHNNAAELAARAKVRKRDVSLQTITDEGTRANDTFMTIVQTAKKLSVSAYDYIFDRVSNTFEMPSLAKLIREKSSLS</sequence>
<feature type="domain" description="Transposase IS66 central" evidence="1">
    <location>
        <begin position="224"/>
        <end position="365"/>
    </location>
</feature>
<dbReference type="PANTHER" id="PTHR33678">
    <property type="entry name" value="BLL1576 PROTEIN"/>
    <property type="match status" value="1"/>
</dbReference>
<dbReference type="InterPro" id="IPR052344">
    <property type="entry name" value="Transposase-related"/>
</dbReference>
<gene>
    <name evidence="2" type="ORF">RG963_16395</name>
</gene>
<keyword evidence="3" id="KW-1185">Reference proteome</keyword>
<dbReference type="Proteomes" id="UP001246244">
    <property type="component" value="Unassembled WGS sequence"/>
</dbReference>
<dbReference type="EMBL" id="JAVKPK010000139">
    <property type="protein sequence ID" value="MDR7667323.1"/>
    <property type="molecule type" value="Genomic_DNA"/>
</dbReference>
<protein>
    <submittedName>
        <fullName evidence="2">Transposase</fullName>
    </submittedName>
</protein>
<name>A0ABU2D5R2_9EURY</name>
<organism evidence="2 3">
    <name type="scientific">Methanosarcina baikalica</name>
    <dbReference type="NCBI Taxonomy" id="3073890"/>
    <lineage>
        <taxon>Archaea</taxon>
        <taxon>Methanobacteriati</taxon>
        <taxon>Methanobacteriota</taxon>
        <taxon>Stenosarchaea group</taxon>
        <taxon>Methanomicrobia</taxon>
        <taxon>Methanosarcinales</taxon>
        <taxon>Methanosarcinaceae</taxon>
        <taxon>Methanosarcina</taxon>
    </lineage>
</organism>
<dbReference type="RefSeq" id="WP_310577349.1">
    <property type="nucleotide sequence ID" value="NZ_JAVKPK010000139.1"/>
</dbReference>
<dbReference type="InterPro" id="IPR004291">
    <property type="entry name" value="Transposase_IS66_central"/>
</dbReference>
<comment type="caution">
    <text evidence="2">The sequence shown here is derived from an EMBL/GenBank/DDBJ whole genome shotgun (WGS) entry which is preliminary data.</text>
</comment>
<dbReference type="Pfam" id="PF03050">
    <property type="entry name" value="DDE_Tnp_IS66"/>
    <property type="match status" value="1"/>
</dbReference>
<reference evidence="3" key="1">
    <citation type="submission" date="2023-07" db="EMBL/GenBank/DDBJ databases">
        <title>Whole-genome sequencing of a new Methanosarcina sp. Z-7115.</title>
        <authorList>
            <person name="Zhilina T.N."/>
            <person name="Merkel A.Y."/>
        </authorList>
    </citation>
    <scope>NUCLEOTIDE SEQUENCE [LARGE SCALE GENOMIC DNA]</scope>
    <source>
        <strain evidence="3">Z-7115</strain>
    </source>
</reference>
<evidence type="ECO:0000313" key="2">
    <source>
        <dbReference type="EMBL" id="MDR7667323.1"/>
    </source>
</evidence>
<evidence type="ECO:0000259" key="1">
    <source>
        <dbReference type="Pfam" id="PF03050"/>
    </source>
</evidence>